<protein>
    <submittedName>
        <fullName evidence="1">Uncharacterized protein</fullName>
    </submittedName>
</protein>
<keyword evidence="2" id="KW-1185">Reference proteome</keyword>
<organism evidence="1 2">
    <name type="scientific">Dyella marensis</name>
    <dbReference type="NCBI Taxonomy" id="500610"/>
    <lineage>
        <taxon>Bacteria</taxon>
        <taxon>Pseudomonadati</taxon>
        <taxon>Pseudomonadota</taxon>
        <taxon>Gammaproteobacteria</taxon>
        <taxon>Lysobacterales</taxon>
        <taxon>Rhodanobacteraceae</taxon>
        <taxon>Dyella</taxon>
    </lineage>
</organism>
<dbReference type="Proteomes" id="UP000199477">
    <property type="component" value="Unassembled WGS sequence"/>
</dbReference>
<proteinExistence type="predicted"/>
<evidence type="ECO:0000313" key="1">
    <source>
        <dbReference type="EMBL" id="SFF49904.1"/>
    </source>
</evidence>
<gene>
    <name evidence="1" type="ORF">SAMN02799615_03861</name>
</gene>
<sequence>MTSTGPAPGHDGAGVGYLVTGDKVDFVAACQGFSYVRYHGKTQTTTGWIDSHRLQLHGEPFIPLPPNAKQLCAAAERAANAGTLVALHSRQIPDETHLVNSAEEWSTPNNYTPLNVDGRPLAVVQWSQGGTCYTDLVDVRTSDLKKLLSPGDIVSRNPVRLRFGGNAWGMGVEEDVVSIVGKPMIRSSERQEDFELSSIDQSGDTQLVCHGRLRPLPGKPEVVEGNSSLCESIASSAEPVAMQPAKGHFTVPKDMDPSVSLEALQWGLVNLDNTGDERPVGVVNYSFISSGGCGSGFDMQVPLPLNGTSISLAEVEAQLQAFHGDDDRMRLLGKLLIRVVRHGGQTYVEVLDAGLMSSEDSSHAPLQSVWKLDSTGPKQVCKYRTRHYEVTPPTAGERIGT</sequence>
<name>A0A1I2J5T6_9GAMM</name>
<accession>A0A1I2J5T6</accession>
<reference evidence="2" key="1">
    <citation type="submission" date="2016-10" db="EMBL/GenBank/DDBJ databases">
        <authorList>
            <person name="Varghese N."/>
            <person name="Submissions S."/>
        </authorList>
    </citation>
    <scope>NUCLEOTIDE SEQUENCE [LARGE SCALE GENOMIC DNA]</scope>
    <source>
        <strain evidence="2">UNC178MFTsu3.1</strain>
    </source>
</reference>
<dbReference type="EMBL" id="FONH01000021">
    <property type="protein sequence ID" value="SFF49904.1"/>
    <property type="molecule type" value="Genomic_DNA"/>
</dbReference>
<evidence type="ECO:0000313" key="2">
    <source>
        <dbReference type="Proteomes" id="UP000199477"/>
    </source>
</evidence>
<dbReference type="AlphaFoldDB" id="A0A1I2J5T6"/>